<organism evidence="1 2">
    <name type="scientific">Photobacterium lutimaris</name>
    <dbReference type="NCBI Taxonomy" id="388278"/>
    <lineage>
        <taxon>Bacteria</taxon>
        <taxon>Pseudomonadati</taxon>
        <taxon>Pseudomonadota</taxon>
        <taxon>Gammaproteobacteria</taxon>
        <taxon>Vibrionales</taxon>
        <taxon>Vibrionaceae</taxon>
        <taxon>Photobacterium</taxon>
    </lineage>
</organism>
<evidence type="ECO:0000313" key="1">
    <source>
        <dbReference type="EMBL" id="PSU31656.1"/>
    </source>
</evidence>
<dbReference type="Gene3D" id="3.50.14.10">
    <property type="entry name" value="Replication terminator Tus, domain 1 superfamily/Replication terminator Tus"/>
    <property type="match status" value="1"/>
</dbReference>
<dbReference type="AlphaFoldDB" id="A0A2T3ITG4"/>
<dbReference type="InterPro" id="IPR036384">
    <property type="entry name" value="Tus_sf"/>
</dbReference>
<accession>A0A2T3ITG4</accession>
<protein>
    <recommendedName>
        <fullName evidence="3">DNA replication terminus site-binding protein</fullName>
    </recommendedName>
</protein>
<dbReference type="GO" id="GO:0003677">
    <property type="term" value="F:DNA binding"/>
    <property type="evidence" value="ECO:0007669"/>
    <property type="project" value="InterPro"/>
</dbReference>
<dbReference type="EMBL" id="PYMH01000013">
    <property type="protein sequence ID" value="PSU31656.1"/>
    <property type="molecule type" value="Genomic_DNA"/>
</dbReference>
<dbReference type="GO" id="GO:0005737">
    <property type="term" value="C:cytoplasm"/>
    <property type="evidence" value="ECO:0007669"/>
    <property type="project" value="InterPro"/>
</dbReference>
<gene>
    <name evidence="1" type="ORF">C9I99_20940</name>
</gene>
<comment type="caution">
    <text evidence="1">The sequence shown here is derived from an EMBL/GenBank/DDBJ whole genome shotgun (WGS) entry which is preliminary data.</text>
</comment>
<reference evidence="1 2" key="1">
    <citation type="submission" date="2018-03" db="EMBL/GenBank/DDBJ databases">
        <title>Whole genome sequencing of Histamine producing bacteria.</title>
        <authorList>
            <person name="Butler K."/>
        </authorList>
    </citation>
    <scope>NUCLEOTIDE SEQUENCE [LARGE SCALE GENOMIC DNA]</scope>
    <source>
        <strain evidence="1 2">JCM 13586</strain>
    </source>
</reference>
<dbReference type="GO" id="GO:0006274">
    <property type="term" value="P:DNA replication termination"/>
    <property type="evidence" value="ECO:0007669"/>
    <property type="project" value="InterPro"/>
</dbReference>
<evidence type="ECO:0000313" key="2">
    <source>
        <dbReference type="Proteomes" id="UP000241222"/>
    </source>
</evidence>
<proteinExistence type="predicted"/>
<dbReference type="SUPFAM" id="SSF56596">
    <property type="entry name" value="Replication terminator protein (Tus)"/>
    <property type="match status" value="1"/>
</dbReference>
<evidence type="ECO:0008006" key="3">
    <source>
        <dbReference type="Google" id="ProtNLM"/>
    </source>
</evidence>
<name>A0A2T3ITG4_9GAMM</name>
<sequence length="337" mass="38104">MSGGNRGENVVGIIKSLIFHTFPTWMYIQYNPIIGIGKTLSGEGIMEELKADFSNLKAKIEELIHLLEINLVTAECYSVERTIRGEANPARIGVSKLDRYQSKYQGLNNYRIQQLDGFFTVPKRIVGVIVPHLAIEGDVRKRVGEINEVKDHIKNEMVRLFSCRKERSRKYKELAPLVMPATIYRHINVAPQFTYRSNFSWSDKQVAPNEITKDQAKEIVKAQRVEVGNGFSVEDRIERDLASVNSLGSDVEILRLAEVKAHPVQSLTSRPPWVTNGPSRIHIKATSPVIVFREHQKGIITKPLVAYNREAFTGDSKRSVPSTFKPIVAHLGIYARN</sequence>
<keyword evidence="2" id="KW-1185">Reference proteome</keyword>
<dbReference type="InterPro" id="IPR036381">
    <property type="entry name" value="Tus_dom1"/>
</dbReference>
<dbReference type="Proteomes" id="UP000241222">
    <property type="component" value="Unassembled WGS sequence"/>
</dbReference>